<protein>
    <submittedName>
        <fullName evidence="12">ABC transporter ATP-binding protein</fullName>
    </submittedName>
</protein>
<dbReference type="Proteomes" id="UP000030130">
    <property type="component" value="Unassembled WGS sequence"/>
</dbReference>
<evidence type="ECO:0000256" key="1">
    <source>
        <dbReference type="ARBA" id="ARBA00004651"/>
    </source>
</evidence>
<dbReference type="InterPro" id="IPR003593">
    <property type="entry name" value="AAA+_ATPase"/>
</dbReference>
<feature type="transmembrane region" description="Helical" evidence="9">
    <location>
        <begin position="249"/>
        <end position="271"/>
    </location>
</feature>
<reference evidence="12 13" key="1">
    <citation type="submission" date="2014-08" db="EMBL/GenBank/DDBJ databases">
        <title>Porphyromonas gulae strain:COT-052_OH1451 Genome sequencing.</title>
        <authorList>
            <person name="Wallis C."/>
            <person name="Deusch O."/>
            <person name="O'Flynn C."/>
            <person name="Davis I."/>
            <person name="Jospin G."/>
            <person name="Darling A.E."/>
            <person name="Coil D.A."/>
            <person name="Alexiev A."/>
            <person name="Horsfall A."/>
            <person name="Kirkwood N."/>
            <person name="Harris S."/>
            <person name="Eisen J.A."/>
        </authorList>
    </citation>
    <scope>NUCLEOTIDE SEQUENCE [LARGE SCALE GENOMIC DNA]</scope>
    <source>
        <strain evidence="13">COT-052 OH1451</strain>
    </source>
</reference>
<dbReference type="FunFam" id="3.40.50.300:FF:000221">
    <property type="entry name" value="Multidrug ABC transporter ATP-binding protein"/>
    <property type="match status" value="1"/>
</dbReference>
<dbReference type="Gene3D" id="3.40.50.300">
    <property type="entry name" value="P-loop containing nucleotide triphosphate hydrolases"/>
    <property type="match status" value="1"/>
</dbReference>
<dbReference type="GO" id="GO:0034040">
    <property type="term" value="F:ATPase-coupled lipid transmembrane transporter activity"/>
    <property type="evidence" value="ECO:0007669"/>
    <property type="project" value="TreeGrafter"/>
</dbReference>
<keyword evidence="6 12" id="KW-0067">ATP-binding</keyword>
<dbReference type="PROSITE" id="PS50893">
    <property type="entry name" value="ABC_TRANSPORTER_2"/>
    <property type="match status" value="1"/>
</dbReference>
<dbReference type="GO" id="GO:0005524">
    <property type="term" value="F:ATP binding"/>
    <property type="evidence" value="ECO:0007669"/>
    <property type="project" value="UniProtKB-KW"/>
</dbReference>
<name>A0A0A2F628_9PORP</name>
<dbReference type="Pfam" id="PF00664">
    <property type="entry name" value="ABC_membrane"/>
    <property type="match status" value="1"/>
</dbReference>
<evidence type="ECO:0000256" key="2">
    <source>
        <dbReference type="ARBA" id="ARBA00022448"/>
    </source>
</evidence>
<feature type="domain" description="ABC transporter" evidence="10">
    <location>
        <begin position="340"/>
        <end position="575"/>
    </location>
</feature>
<evidence type="ECO:0000256" key="8">
    <source>
        <dbReference type="ARBA" id="ARBA00023136"/>
    </source>
</evidence>
<comment type="caution">
    <text evidence="12">The sequence shown here is derived from an EMBL/GenBank/DDBJ whole genome shotgun (WGS) entry which is preliminary data.</text>
</comment>
<evidence type="ECO:0000256" key="3">
    <source>
        <dbReference type="ARBA" id="ARBA00022475"/>
    </source>
</evidence>
<dbReference type="InterPro" id="IPR017871">
    <property type="entry name" value="ABC_transporter-like_CS"/>
</dbReference>
<evidence type="ECO:0000256" key="4">
    <source>
        <dbReference type="ARBA" id="ARBA00022692"/>
    </source>
</evidence>
<gene>
    <name evidence="12" type="ORF">HR08_05775</name>
</gene>
<keyword evidence="8 9" id="KW-0472">Membrane</keyword>
<dbReference type="SMART" id="SM00382">
    <property type="entry name" value="AAA"/>
    <property type="match status" value="1"/>
</dbReference>
<proteinExistence type="predicted"/>
<evidence type="ECO:0000259" key="11">
    <source>
        <dbReference type="PROSITE" id="PS50929"/>
    </source>
</evidence>
<feature type="domain" description="ABC transmembrane type-1" evidence="11">
    <location>
        <begin position="21"/>
        <end position="307"/>
    </location>
</feature>
<evidence type="ECO:0000256" key="7">
    <source>
        <dbReference type="ARBA" id="ARBA00022989"/>
    </source>
</evidence>
<sequence length="584" mass="65709">MNDTIKKIKAYMGNRAILLPVSLVLSGLNGLVSLVPFVLIWLIVRTLLGGEGTIEDNQVFVYAWWAVGIAAFGVLAYFLSLSLSHLAAFRVEINMRREAMRCVVRMPLGYFDKRLSGKMRKVIDEDSSQTHTFIAHILPDVIGCMMAPVGVLVLIFVFDWRLGIACLLPIAFAVGAMSFMLNPKQNKFQRRYLDAQEKMGSEAVEYVRGIPVVKVFQQSVYSFKRFYQSIIEYKKLVTEYTLGWQKPMAFYVMFTNSFAFFLVPVAVWLIAQTGNTADIIADMFLYLLITPVFTTNIMKMAYLNQNLFLLNETITRLENLTREEPLATPERPQIPVSNEVSFDHVTFRYTGTVQDAVSDVSFSIPSGQTYALVGPSGGGKTTIARLIPRFWDATEGSVRIGGVDVRDIAKEELMDRISFVFQNAKLFKTTIRENITYGTPDASEGALYRAIDLSQSREIIERLPDGLQTKIGAEGTYLSGGEQQRIALARAILKDAPIVVLDEATAFADPENEQLIQQALHELTKGKTVLMIAHRLTSVQHVDRILVIEKGRIVEQGTHEELLSQGGLYKSMWEEYRRSVSWTL</sequence>
<dbReference type="PANTHER" id="PTHR24221">
    <property type="entry name" value="ATP-BINDING CASSETTE SUB-FAMILY B"/>
    <property type="match status" value="1"/>
</dbReference>
<dbReference type="InterPro" id="IPR011527">
    <property type="entry name" value="ABC1_TM_dom"/>
</dbReference>
<feature type="transmembrane region" description="Helical" evidence="9">
    <location>
        <begin position="137"/>
        <end position="156"/>
    </location>
</feature>
<evidence type="ECO:0000256" key="6">
    <source>
        <dbReference type="ARBA" id="ARBA00022840"/>
    </source>
</evidence>
<dbReference type="eggNOG" id="COG1132">
    <property type="taxonomic scope" value="Bacteria"/>
</dbReference>
<evidence type="ECO:0000256" key="5">
    <source>
        <dbReference type="ARBA" id="ARBA00022741"/>
    </source>
</evidence>
<dbReference type="SUPFAM" id="SSF52540">
    <property type="entry name" value="P-loop containing nucleoside triphosphate hydrolases"/>
    <property type="match status" value="1"/>
</dbReference>
<accession>A0A0A2F628</accession>
<dbReference type="PROSITE" id="PS00211">
    <property type="entry name" value="ABC_TRANSPORTER_1"/>
    <property type="match status" value="1"/>
</dbReference>
<dbReference type="InterPro" id="IPR036640">
    <property type="entry name" value="ABC1_TM_sf"/>
</dbReference>
<dbReference type="RefSeq" id="WP_039421037.1">
    <property type="nucleotide sequence ID" value="NZ_JRAI01000053.1"/>
</dbReference>
<dbReference type="Pfam" id="PF00005">
    <property type="entry name" value="ABC_tran"/>
    <property type="match status" value="1"/>
</dbReference>
<evidence type="ECO:0000313" key="12">
    <source>
        <dbReference type="EMBL" id="KGN85522.1"/>
    </source>
</evidence>
<dbReference type="STRING" id="111105.HR09_08475"/>
<feature type="transmembrane region" description="Helical" evidence="9">
    <location>
        <begin position="283"/>
        <end position="302"/>
    </location>
</feature>
<dbReference type="PROSITE" id="PS50929">
    <property type="entry name" value="ABC_TM1F"/>
    <property type="match status" value="1"/>
</dbReference>
<dbReference type="OrthoDB" id="9762778at2"/>
<feature type="transmembrane region" description="Helical" evidence="9">
    <location>
        <begin position="162"/>
        <end position="181"/>
    </location>
</feature>
<dbReference type="InterPro" id="IPR027417">
    <property type="entry name" value="P-loop_NTPase"/>
</dbReference>
<feature type="transmembrane region" description="Helical" evidence="9">
    <location>
        <begin position="21"/>
        <end position="44"/>
    </location>
</feature>
<dbReference type="SUPFAM" id="SSF90123">
    <property type="entry name" value="ABC transporter transmembrane region"/>
    <property type="match status" value="1"/>
</dbReference>
<comment type="subcellular location">
    <subcellularLocation>
        <location evidence="1">Cell membrane</location>
        <topology evidence="1">Multi-pass membrane protein</topology>
    </subcellularLocation>
</comment>
<dbReference type="GO" id="GO:0140359">
    <property type="term" value="F:ABC-type transporter activity"/>
    <property type="evidence" value="ECO:0007669"/>
    <property type="project" value="InterPro"/>
</dbReference>
<dbReference type="AlphaFoldDB" id="A0A0A2F628"/>
<dbReference type="InterPro" id="IPR003439">
    <property type="entry name" value="ABC_transporter-like_ATP-bd"/>
</dbReference>
<dbReference type="GO" id="GO:0005886">
    <property type="term" value="C:plasma membrane"/>
    <property type="evidence" value="ECO:0007669"/>
    <property type="project" value="UniProtKB-SubCell"/>
</dbReference>
<evidence type="ECO:0000256" key="9">
    <source>
        <dbReference type="SAM" id="Phobius"/>
    </source>
</evidence>
<dbReference type="InterPro" id="IPR039421">
    <property type="entry name" value="Type_1_exporter"/>
</dbReference>
<keyword evidence="2" id="KW-0813">Transport</keyword>
<evidence type="ECO:0000259" key="10">
    <source>
        <dbReference type="PROSITE" id="PS50893"/>
    </source>
</evidence>
<organism evidence="12 13">
    <name type="scientific">Porphyromonas gulae</name>
    <dbReference type="NCBI Taxonomy" id="111105"/>
    <lineage>
        <taxon>Bacteria</taxon>
        <taxon>Pseudomonadati</taxon>
        <taxon>Bacteroidota</taxon>
        <taxon>Bacteroidia</taxon>
        <taxon>Bacteroidales</taxon>
        <taxon>Porphyromonadaceae</taxon>
        <taxon>Porphyromonas</taxon>
    </lineage>
</organism>
<keyword evidence="3" id="KW-1003">Cell membrane</keyword>
<keyword evidence="7 9" id="KW-1133">Transmembrane helix</keyword>
<keyword evidence="5" id="KW-0547">Nucleotide-binding</keyword>
<dbReference type="CDD" id="cd07346">
    <property type="entry name" value="ABC_6TM_exporters"/>
    <property type="match status" value="1"/>
</dbReference>
<dbReference type="Gene3D" id="1.20.1560.10">
    <property type="entry name" value="ABC transporter type 1, transmembrane domain"/>
    <property type="match status" value="1"/>
</dbReference>
<dbReference type="EMBL" id="JRAI01000053">
    <property type="protein sequence ID" value="KGN85522.1"/>
    <property type="molecule type" value="Genomic_DNA"/>
</dbReference>
<evidence type="ECO:0000313" key="13">
    <source>
        <dbReference type="Proteomes" id="UP000030130"/>
    </source>
</evidence>
<feature type="transmembrane region" description="Helical" evidence="9">
    <location>
        <begin position="64"/>
        <end position="91"/>
    </location>
</feature>
<dbReference type="PANTHER" id="PTHR24221:SF654">
    <property type="entry name" value="ATP-BINDING CASSETTE SUB-FAMILY B MEMBER 6"/>
    <property type="match status" value="1"/>
</dbReference>
<dbReference type="GO" id="GO:0016887">
    <property type="term" value="F:ATP hydrolysis activity"/>
    <property type="evidence" value="ECO:0007669"/>
    <property type="project" value="InterPro"/>
</dbReference>
<keyword evidence="4 9" id="KW-0812">Transmembrane</keyword>